<organism evidence="2 3">
    <name type="scientific">Kribbella orskensis</name>
    <dbReference type="NCBI Taxonomy" id="2512216"/>
    <lineage>
        <taxon>Bacteria</taxon>
        <taxon>Bacillati</taxon>
        <taxon>Actinomycetota</taxon>
        <taxon>Actinomycetes</taxon>
        <taxon>Propionibacteriales</taxon>
        <taxon>Kribbellaceae</taxon>
        <taxon>Kribbella</taxon>
    </lineage>
</organism>
<keyword evidence="1" id="KW-1133">Transmembrane helix</keyword>
<keyword evidence="3" id="KW-1185">Reference proteome</keyword>
<protein>
    <submittedName>
        <fullName evidence="2">Uncharacterized protein</fullName>
    </submittedName>
</protein>
<keyword evidence="1" id="KW-0472">Membrane</keyword>
<feature type="transmembrane region" description="Helical" evidence="1">
    <location>
        <begin position="44"/>
        <end position="64"/>
    </location>
</feature>
<proteinExistence type="predicted"/>
<dbReference type="EMBL" id="SLWM01000027">
    <property type="protein sequence ID" value="TCO12189.1"/>
    <property type="molecule type" value="Genomic_DNA"/>
</dbReference>
<gene>
    <name evidence="2" type="ORF">EV644_12780</name>
</gene>
<dbReference type="RefSeq" id="WP_132195533.1">
    <property type="nucleotide sequence ID" value="NZ_SLWM01000027.1"/>
</dbReference>
<keyword evidence="1" id="KW-0812">Transmembrane</keyword>
<feature type="transmembrane region" description="Helical" evidence="1">
    <location>
        <begin position="6"/>
        <end position="32"/>
    </location>
</feature>
<evidence type="ECO:0000313" key="3">
    <source>
        <dbReference type="Proteomes" id="UP000295818"/>
    </source>
</evidence>
<reference evidence="2 3" key="1">
    <citation type="journal article" date="2015" name="Stand. Genomic Sci.">
        <title>Genomic Encyclopedia of Bacterial and Archaeal Type Strains, Phase III: the genomes of soil and plant-associated and newly described type strains.</title>
        <authorList>
            <person name="Whitman W.B."/>
            <person name="Woyke T."/>
            <person name="Klenk H.P."/>
            <person name="Zhou Y."/>
            <person name="Lilburn T.G."/>
            <person name="Beck B.J."/>
            <person name="De Vos P."/>
            <person name="Vandamme P."/>
            <person name="Eisen J.A."/>
            <person name="Garrity G."/>
            <person name="Hugenholtz P."/>
            <person name="Kyrpides N.C."/>
        </authorList>
    </citation>
    <scope>NUCLEOTIDE SEQUENCE [LARGE SCALE GENOMIC DNA]</scope>
    <source>
        <strain evidence="2 3">VKM Ac-2538</strain>
    </source>
</reference>
<accession>A0ABY2B915</accession>
<evidence type="ECO:0000313" key="2">
    <source>
        <dbReference type="EMBL" id="TCO12189.1"/>
    </source>
</evidence>
<dbReference type="Proteomes" id="UP000295818">
    <property type="component" value="Unassembled WGS sequence"/>
</dbReference>
<evidence type="ECO:0000256" key="1">
    <source>
        <dbReference type="SAM" id="Phobius"/>
    </source>
</evidence>
<name>A0ABY2B915_9ACTN</name>
<sequence>MMGLTPYTVALGACVLLGLVLVSLATCVALFVGDSGRRSDAIRVLRILICSTGGGGVAAALLQLHDAGLL</sequence>
<comment type="caution">
    <text evidence="2">The sequence shown here is derived from an EMBL/GenBank/DDBJ whole genome shotgun (WGS) entry which is preliminary data.</text>
</comment>